<dbReference type="PROSITE" id="PS00108">
    <property type="entry name" value="PROTEIN_KINASE_ST"/>
    <property type="match status" value="1"/>
</dbReference>
<gene>
    <name evidence="3" type="ORF">DTER00134_LOCUS20996</name>
</gene>
<dbReference type="EMBL" id="HBIP01034400">
    <property type="protein sequence ID" value="CAE0505923.1"/>
    <property type="molecule type" value="Transcribed_RNA"/>
</dbReference>
<dbReference type="InterPro" id="IPR008271">
    <property type="entry name" value="Ser/Thr_kinase_AS"/>
</dbReference>
<sequence>MLQKGLTYESISSSGLAHSSLVQPLQPGWHKRDTRAARRSRLNVGPGQCRAVDPSTFTDFVQHVVPHLPVASEPVALPCSMMKCGDIEHRSTLDLVLRGEKLGPDWRTFTLIGSVLTYLLIPPGVLPGAIDYYLLSKIRNSGSNYGKEDIILGRKLATGGFGTVFLGDLRKEDGTKVPVVVKKAKEFGQAEAWMNERMMRFSQKSVAEFITAFDGGSTGPQKKKKDSPLDDAVWLVWRYEGDNTLSDLIEDKDFPYNLEPLLLDRELRLPRGARRKQAIISLAMQQLFENLQAAHSTGIVHRDVKPQNLIISADDKKLKFIDLGAAADLRVGINYVPNEYLLDPRYAPPQQYVMSIQTPRPPPAPVAAFLSPVLWRMEGPDKFDMYSCGVTLMQMVFPNLRSDNNLINFNKKLATLNWDLRAWRRQEEARKGGMKPEVAEGFEVLDLDNGAGWELLCSLMAYKPSERLSATEALLSPFVGSAPLWSSPMAAASRVRKAASSAVAQSEWLRTIVSSSTGADRGGLTEAFLSEELGTADEKGSIPARASSTIAWWQERQGQQRRKLEKRSGSGEVAAKGVPPRPQPNQPPALKKQGGSNRGWLGLPFWLPGMGPKPVDNNASPAELKRALAAAAAADAKQAKAGKADKNKRGSDGRKDGKPRRDAKEEGKRQPGGFNLRGLLGRKSGSGV</sequence>
<evidence type="ECO:0000256" key="1">
    <source>
        <dbReference type="SAM" id="MobiDB-lite"/>
    </source>
</evidence>
<dbReference type="Pfam" id="PF00069">
    <property type="entry name" value="Pkinase"/>
    <property type="match status" value="1"/>
</dbReference>
<dbReference type="SMART" id="SM00220">
    <property type="entry name" value="S_TKc"/>
    <property type="match status" value="1"/>
</dbReference>
<feature type="compositionally biased region" description="Basic and acidic residues" evidence="1">
    <location>
        <begin position="642"/>
        <end position="669"/>
    </location>
</feature>
<feature type="compositionally biased region" description="Low complexity" evidence="1">
    <location>
        <begin position="676"/>
        <end position="688"/>
    </location>
</feature>
<proteinExistence type="predicted"/>
<name>A0A7S3VTS7_DUNTE</name>
<accession>A0A7S3VTS7</accession>
<reference evidence="3" key="1">
    <citation type="submission" date="2021-01" db="EMBL/GenBank/DDBJ databases">
        <authorList>
            <person name="Corre E."/>
            <person name="Pelletier E."/>
            <person name="Niang G."/>
            <person name="Scheremetjew M."/>
            <person name="Finn R."/>
            <person name="Kale V."/>
            <person name="Holt S."/>
            <person name="Cochrane G."/>
            <person name="Meng A."/>
            <person name="Brown T."/>
            <person name="Cohen L."/>
        </authorList>
    </citation>
    <scope>NUCLEOTIDE SEQUENCE</scope>
    <source>
        <strain evidence="3">CCMP1320</strain>
    </source>
</reference>
<dbReference type="Gene3D" id="1.10.510.10">
    <property type="entry name" value="Transferase(Phosphotransferase) domain 1"/>
    <property type="match status" value="1"/>
</dbReference>
<feature type="region of interest" description="Disordered" evidence="1">
    <location>
        <begin position="555"/>
        <end position="597"/>
    </location>
</feature>
<dbReference type="GO" id="GO:0005524">
    <property type="term" value="F:ATP binding"/>
    <property type="evidence" value="ECO:0007669"/>
    <property type="project" value="InterPro"/>
</dbReference>
<dbReference type="PANTHER" id="PTHR46699">
    <property type="entry name" value="SERINE/THREONINE-PROTEIN KINASE STN8, CHLOROPLASTIC-RELATED"/>
    <property type="match status" value="1"/>
</dbReference>
<evidence type="ECO:0000313" key="3">
    <source>
        <dbReference type="EMBL" id="CAE0505923.1"/>
    </source>
</evidence>
<feature type="region of interest" description="Disordered" evidence="1">
    <location>
        <begin position="628"/>
        <end position="688"/>
    </location>
</feature>
<evidence type="ECO:0000259" key="2">
    <source>
        <dbReference type="PROSITE" id="PS50011"/>
    </source>
</evidence>
<dbReference type="Gene3D" id="3.30.200.20">
    <property type="entry name" value="Phosphorylase Kinase, domain 1"/>
    <property type="match status" value="1"/>
</dbReference>
<protein>
    <recommendedName>
        <fullName evidence="2">Protein kinase domain-containing protein</fullName>
    </recommendedName>
</protein>
<feature type="compositionally biased region" description="Low complexity" evidence="1">
    <location>
        <begin position="628"/>
        <end position="641"/>
    </location>
</feature>
<dbReference type="AlphaFoldDB" id="A0A7S3VTS7"/>
<dbReference type="PROSITE" id="PS50011">
    <property type="entry name" value="PROTEIN_KINASE_DOM"/>
    <property type="match status" value="1"/>
</dbReference>
<feature type="domain" description="Protein kinase" evidence="2">
    <location>
        <begin position="150"/>
        <end position="479"/>
    </location>
</feature>
<dbReference type="SUPFAM" id="SSF56112">
    <property type="entry name" value="Protein kinase-like (PK-like)"/>
    <property type="match status" value="1"/>
</dbReference>
<dbReference type="InterPro" id="IPR000719">
    <property type="entry name" value="Prot_kinase_dom"/>
</dbReference>
<dbReference type="PANTHER" id="PTHR46699:SF4">
    <property type="entry name" value="SERINE_THREONINE-PROTEIN KINASE STN7, CHLOROPLASTIC"/>
    <property type="match status" value="1"/>
</dbReference>
<organism evidence="3">
    <name type="scientific">Dunaliella tertiolecta</name>
    <name type="common">Green alga</name>
    <dbReference type="NCBI Taxonomy" id="3047"/>
    <lineage>
        <taxon>Eukaryota</taxon>
        <taxon>Viridiplantae</taxon>
        <taxon>Chlorophyta</taxon>
        <taxon>core chlorophytes</taxon>
        <taxon>Chlorophyceae</taxon>
        <taxon>CS clade</taxon>
        <taxon>Chlamydomonadales</taxon>
        <taxon>Dunaliellaceae</taxon>
        <taxon>Dunaliella</taxon>
    </lineage>
</organism>
<dbReference type="InterPro" id="IPR011009">
    <property type="entry name" value="Kinase-like_dom_sf"/>
</dbReference>
<dbReference type="GO" id="GO:0004672">
    <property type="term" value="F:protein kinase activity"/>
    <property type="evidence" value="ECO:0007669"/>
    <property type="project" value="InterPro"/>
</dbReference>